<dbReference type="RefSeq" id="WP_146537612.1">
    <property type="nucleotide sequence ID" value="NZ_SJPX01000007.1"/>
</dbReference>
<dbReference type="Gene3D" id="3.40.1580.10">
    <property type="entry name" value="SMI1/KNR4-like"/>
    <property type="match status" value="1"/>
</dbReference>
<name>A0A5C6E6Z2_9BACT</name>
<feature type="domain" description="Knr4/Smi1-like" evidence="1">
    <location>
        <begin position="39"/>
        <end position="190"/>
    </location>
</feature>
<dbReference type="Proteomes" id="UP000317977">
    <property type="component" value="Unassembled WGS sequence"/>
</dbReference>
<comment type="caution">
    <text evidence="2">The sequence shown here is derived from an EMBL/GenBank/DDBJ whole genome shotgun (WGS) entry which is preliminary data.</text>
</comment>
<gene>
    <name evidence="2" type="ORF">Poly59_61330</name>
</gene>
<dbReference type="InterPro" id="IPR018958">
    <property type="entry name" value="Knr4/Smi1-like_dom"/>
</dbReference>
<organism evidence="2 3">
    <name type="scientific">Rubripirellula reticaptiva</name>
    <dbReference type="NCBI Taxonomy" id="2528013"/>
    <lineage>
        <taxon>Bacteria</taxon>
        <taxon>Pseudomonadati</taxon>
        <taxon>Planctomycetota</taxon>
        <taxon>Planctomycetia</taxon>
        <taxon>Pirellulales</taxon>
        <taxon>Pirellulaceae</taxon>
        <taxon>Rubripirellula</taxon>
    </lineage>
</organism>
<dbReference type="OrthoDB" id="292716at2"/>
<evidence type="ECO:0000313" key="2">
    <source>
        <dbReference type="EMBL" id="TWU44570.1"/>
    </source>
</evidence>
<reference evidence="2 3" key="1">
    <citation type="submission" date="2019-02" db="EMBL/GenBank/DDBJ databases">
        <title>Deep-cultivation of Planctomycetes and their phenomic and genomic characterization uncovers novel biology.</title>
        <authorList>
            <person name="Wiegand S."/>
            <person name="Jogler M."/>
            <person name="Boedeker C."/>
            <person name="Pinto D."/>
            <person name="Vollmers J."/>
            <person name="Rivas-Marin E."/>
            <person name="Kohn T."/>
            <person name="Peeters S.H."/>
            <person name="Heuer A."/>
            <person name="Rast P."/>
            <person name="Oberbeckmann S."/>
            <person name="Bunk B."/>
            <person name="Jeske O."/>
            <person name="Meyerdierks A."/>
            <person name="Storesund J.E."/>
            <person name="Kallscheuer N."/>
            <person name="Luecker S."/>
            <person name="Lage O.M."/>
            <person name="Pohl T."/>
            <person name="Merkel B.J."/>
            <person name="Hornburger P."/>
            <person name="Mueller R.-W."/>
            <person name="Bruemmer F."/>
            <person name="Labrenz M."/>
            <person name="Spormann A.M."/>
            <person name="Op Den Camp H."/>
            <person name="Overmann J."/>
            <person name="Amann R."/>
            <person name="Jetten M.S.M."/>
            <person name="Mascher T."/>
            <person name="Medema M.H."/>
            <person name="Devos D.P."/>
            <person name="Kaster A.-K."/>
            <person name="Ovreas L."/>
            <person name="Rohde M."/>
            <person name="Galperin M.Y."/>
            <person name="Jogler C."/>
        </authorList>
    </citation>
    <scope>NUCLEOTIDE SEQUENCE [LARGE SCALE GENOMIC DNA]</scope>
    <source>
        <strain evidence="2 3">Poly59</strain>
    </source>
</reference>
<dbReference type="Pfam" id="PF09346">
    <property type="entry name" value="SMI1_KNR4"/>
    <property type="match status" value="1"/>
</dbReference>
<dbReference type="EMBL" id="SJPX01000007">
    <property type="protein sequence ID" value="TWU44570.1"/>
    <property type="molecule type" value="Genomic_DNA"/>
</dbReference>
<dbReference type="SMART" id="SM00860">
    <property type="entry name" value="SMI1_KNR4"/>
    <property type="match status" value="1"/>
</dbReference>
<sequence length="198" mass="22595">MAIESQLDRIAEKFERLRDSDPRCRVGSSGEHQYELNVPISEQELAELERSHGVELPTDYRAFITTFSNGGAGPIYGQFTVQDAFAEYLTPSKPFPYETGCRIEYSHSHSGDDLKRLREFYKDPANQYGKIVLGEMGDGMMTDLIVTGMARGQVWIDDRTTEWGGLYPCDTFGNKEPLCFVDWYETWLDRAIARKDVP</sequence>
<accession>A0A5C6E6Z2</accession>
<dbReference type="SUPFAM" id="SSF160631">
    <property type="entry name" value="SMI1/KNR4-like"/>
    <property type="match status" value="1"/>
</dbReference>
<dbReference type="AlphaFoldDB" id="A0A5C6E6Z2"/>
<proteinExistence type="predicted"/>
<dbReference type="InterPro" id="IPR037883">
    <property type="entry name" value="Knr4/Smi1-like_sf"/>
</dbReference>
<keyword evidence="3" id="KW-1185">Reference proteome</keyword>
<protein>
    <recommendedName>
        <fullName evidence="1">Knr4/Smi1-like domain-containing protein</fullName>
    </recommendedName>
</protein>
<evidence type="ECO:0000259" key="1">
    <source>
        <dbReference type="SMART" id="SM00860"/>
    </source>
</evidence>
<evidence type="ECO:0000313" key="3">
    <source>
        <dbReference type="Proteomes" id="UP000317977"/>
    </source>
</evidence>